<keyword evidence="3" id="KW-0254">Endocytosis</keyword>
<dbReference type="InterPro" id="IPR000033">
    <property type="entry name" value="LDLR_classB_rpt"/>
</dbReference>
<feature type="domain" description="EGF-like" evidence="15">
    <location>
        <begin position="322"/>
        <end position="392"/>
    </location>
</feature>
<feature type="repeat" description="LDL-receptor class B" evidence="11">
    <location>
        <begin position="789"/>
        <end position="831"/>
    </location>
</feature>
<keyword evidence="13" id="KW-1133">Transmembrane helix</keyword>
<dbReference type="CDD" id="cd00112">
    <property type="entry name" value="LDLa"/>
    <property type="match status" value="1"/>
</dbReference>
<feature type="disulfide bond" evidence="10">
    <location>
        <begin position="1665"/>
        <end position="1680"/>
    </location>
</feature>
<feature type="repeat" description="LDL-receptor class B" evidence="11">
    <location>
        <begin position="534"/>
        <end position="577"/>
    </location>
</feature>
<dbReference type="Pfam" id="PF00057">
    <property type="entry name" value="Ldl_recept_a"/>
    <property type="match status" value="1"/>
</dbReference>
<evidence type="ECO:0000256" key="10">
    <source>
        <dbReference type="PROSITE-ProRule" id="PRU00124"/>
    </source>
</evidence>
<organism evidence="16 17">
    <name type="scientific">Hyalella azteca</name>
    <name type="common">Amphipod</name>
    <dbReference type="NCBI Taxonomy" id="294128"/>
    <lineage>
        <taxon>Eukaryota</taxon>
        <taxon>Metazoa</taxon>
        <taxon>Ecdysozoa</taxon>
        <taxon>Arthropoda</taxon>
        <taxon>Crustacea</taxon>
        <taxon>Multicrustacea</taxon>
        <taxon>Malacostraca</taxon>
        <taxon>Eumalacostraca</taxon>
        <taxon>Peracarida</taxon>
        <taxon>Amphipoda</taxon>
        <taxon>Senticaudata</taxon>
        <taxon>Talitrida</taxon>
        <taxon>Talitroidea</taxon>
        <taxon>Hyalellidae</taxon>
        <taxon>Hyalella</taxon>
    </lineage>
</organism>
<keyword evidence="7 10" id="KW-1015">Disulfide bond</keyword>
<evidence type="ECO:0000256" key="4">
    <source>
        <dbReference type="ARBA" id="ARBA00022729"/>
    </source>
</evidence>
<evidence type="ECO:0000259" key="15">
    <source>
        <dbReference type="SMART" id="SM00181"/>
    </source>
</evidence>
<dbReference type="InterPro" id="IPR000742">
    <property type="entry name" value="EGF"/>
</dbReference>
<evidence type="ECO:0000313" key="17">
    <source>
        <dbReference type="RefSeq" id="XP_047739006.1"/>
    </source>
</evidence>
<feature type="repeat" description="LDL-receptor class B" evidence="11">
    <location>
        <begin position="1314"/>
        <end position="1357"/>
    </location>
</feature>
<accession>A0A979FRB1</accession>
<comment type="subcellular location">
    <subcellularLocation>
        <location evidence="1">Membrane</location>
        <topology evidence="1">Single-pass membrane protein</topology>
    </subcellularLocation>
</comment>
<dbReference type="Proteomes" id="UP000694843">
    <property type="component" value="Unplaced"/>
</dbReference>
<gene>
    <name evidence="17" type="primary">LOC108683080</name>
</gene>
<dbReference type="Gene3D" id="2.120.10.30">
    <property type="entry name" value="TolB, C-terminal domain"/>
    <property type="match status" value="4"/>
</dbReference>
<evidence type="ECO:0000256" key="8">
    <source>
        <dbReference type="ARBA" id="ARBA00023170"/>
    </source>
</evidence>
<dbReference type="PANTHER" id="PTHR46513">
    <property type="entry name" value="VITELLOGENIN RECEPTOR-LIKE PROTEIN-RELATED-RELATED"/>
    <property type="match status" value="1"/>
</dbReference>
<dbReference type="SMART" id="SM00135">
    <property type="entry name" value="LY"/>
    <property type="match status" value="18"/>
</dbReference>
<keyword evidence="13" id="KW-0812">Transmembrane</keyword>
<reference evidence="17" key="1">
    <citation type="submission" date="2025-08" db="UniProtKB">
        <authorList>
            <consortium name="RefSeq"/>
        </authorList>
    </citation>
    <scope>IDENTIFICATION</scope>
    <source>
        <tissue evidence="17">Whole organism</tissue>
    </source>
</reference>
<keyword evidence="9" id="KW-0325">Glycoprotein</keyword>
<feature type="region of interest" description="Disordered" evidence="12">
    <location>
        <begin position="1480"/>
        <end position="1539"/>
    </location>
</feature>
<evidence type="ECO:0000256" key="12">
    <source>
        <dbReference type="SAM" id="MobiDB-lite"/>
    </source>
</evidence>
<evidence type="ECO:0000256" key="13">
    <source>
        <dbReference type="SAM" id="Phobius"/>
    </source>
</evidence>
<feature type="transmembrane region" description="Helical" evidence="13">
    <location>
        <begin position="1710"/>
        <end position="1730"/>
    </location>
</feature>
<comment type="caution">
    <text evidence="10">Lacks conserved residue(s) required for the propagation of feature annotation.</text>
</comment>
<feature type="region of interest" description="Disordered" evidence="12">
    <location>
        <begin position="1938"/>
        <end position="1973"/>
    </location>
</feature>
<dbReference type="GO" id="GO:0006897">
    <property type="term" value="P:endocytosis"/>
    <property type="evidence" value="ECO:0007669"/>
    <property type="project" value="UniProtKB-KW"/>
</dbReference>
<evidence type="ECO:0000256" key="9">
    <source>
        <dbReference type="ARBA" id="ARBA00023180"/>
    </source>
</evidence>
<dbReference type="GeneID" id="108683080"/>
<evidence type="ECO:0000256" key="5">
    <source>
        <dbReference type="ARBA" id="ARBA00022737"/>
    </source>
</evidence>
<dbReference type="GO" id="GO:0016020">
    <property type="term" value="C:membrane"/>
    <property type="evidence" value="ECO:0007669"/>
    <property type="project" value="UniProtKB-SubCell"/>
</dbReference>
<dbReference type="InterPro" id="IPR009030">
    <property type="entry name" value="Growth_fac_rcpt_cys_sf"/>
</dbReference>
<feature type="repeat" description="LDL-receptor class B" evidence="11">
    <location>
        <begin position="211"/>
        <end position="255"/>
    </location>
</feature>
<sequence length="2054" mass="223908">MVKTILVLVVLLTELLSKLSGHPLLLISTTRDVRVVDAEKPDGQPLNSPISKFIEPEAHVYLDYHFNKKLICWTDVLQQTLQCVQQTTSEPLRTLFVQEVAGPEGIAVDWVSNVVYWADSKREQVEVVALQPPHHRRILYWQDLAHINAICVAPLNGLLFWSIGEKAARIEVASMSGSDENYSEKDSLVRRTLVSRNIVWPNGLTLDTEQCLVYWADASKDKPAIEAISFDGLNRRTILGSGLQHPFALSLYQGTLFWTDWETQLIHSCSIGRKGVCNPSRTVSKTKSTKYVRVYEEDLQRIYNCNSTSSSCAGKEEEIFSPCTGVPCSHMCLLTSVGLVSHEHQSPNSNNISVLEDDPGSTDQSAPICLSRARAQCACPTGVTLKDAFTCNDGPSTYLLLARATGLYTVSLDTAQHWVLPLDPLGTYNATKKAATSIDYDPAEQEILWVDSENAAVRATRRNSSTGALTTRTVMTNVSSSPGFALDTRGRNFYWTDENRRCIFAASMDGSARMAIVWTYLERPRAIIVHASHSLLLWTDWGDEPKIERSDLDGGGRTAIVTEDIIWPNALAVDDSYLYWADGNTNKIECSRLDGSMRRTVLGEGAHRFSSLTLLHDVLYWVDSSQRSVGSVRVDGSNSHELLRNVAGIFDIKAVQREQALPTGEDRSTAGSSTGTSTSSSTSTGTSITSSSSTSAPCADNKAGCSHLCFHSATAPGGYTCRCPSNLELSSDGHTCLPRPPSGGAFLLYCGSKGGGVHRLSLSAPYRSQPLPLTPFSACGSVAYDPVSGTVYRTDPRSKLISRARLDGSDSVVVAKYGLMLPKAVAVDALNRNLYWIDMLLNRLEVSRLDGSSRRVLLWRHLHNPSSITIDAAGRALYWSELGSSSGVIKRSGLDGSDVREIITGLGNNVALTVSRAREPPSQLDVTRLYWSDAERGKIETSLTDGSDRRVLVSDVSGCTGVGVWGGRVYWAQRASHAYTLLAASAATGQQRQVVMSGLNVTDLVFSIAEPYDVIAAAVQNTPVSSCLPDTGVNCSHLCLPPPLVPYKRPRRNDRHSFIQDDNDKTMQSSSLSEKSLRFSEDMRNGRYELSSDNVSSSSDNLIWPTIPRVSKLKRSIPASLQSRSMTAFEIPEMKDPAPSPCFCPTHYTFDANRNSCLPPTSFLIFGQSGSISRLLDVPPSQSDVSVPTSQSDECPTVQLALRGVRSVGAVAYDSTTDTVYWLDSRNKKILASQEYVNKKQVVVDNPGATAHPYSISLDHVTGLLFYSCAKQDVINVTRQSITKDRHFLYSVLGTVVGLADDKPRSIAVHSSLRRLFFVNMARSAHIETCRLDGSLRSIIVTDGLNEPTALAVDESLPVRGSPLPRLFWYDVRPNRVESVEMDGSNRRVLVSGDLERVVAISVLGEWLYWVDEGANAIRRGLKTRPNATANTVLGRLSQLVDITSIDTHQTSRHHPCLSNSGNQCSQLCLMASEDDRAGGVSDDRFRSNFDSSASTSWRPPVDTQQPMRRFSSRDAQIDPSSHTADARVSDQQQALRGASKSRLLLQHSDDVYDPYAAASTGTLGEDLTKRIPYDSLKNNLDITSGRMHYAGSLNGMSQPGGYTPSLSLVPGHSAHSSSRVPLGSCGCVHGEAVDDSGWHCQPCSREHFPCTNLNLTCVPLRYRCDNASHCENGWDELQCSSCLGLGCASPPQFTDRFTPPGTTNKTAPIVWVIVCIVVLLCLAAFFVYYRRRPPIEDALMLASASGNLKGQPQIQLGSNQGRKGSRYLTGCVGSCGLGSSSSCQQRLLPDSSSGCLNSSCGSAACAAHLNGGACRGAQPLGACEMFSLTPAVGGSHFSSSSSSTSHYPKETLNPPPTPTTRTPAVPYCHGSCYHPLQQSSSSNLSSMGHRGGHPVVLPLAAEHSYRHYKTRNRPPPPTPCSTDVCDDSDLNSTTIFTSTPCYSSDTNTNDQHRSHHYHTHHHHHPNSPNTQYCSFSSLPHTEYYWDSEPDPPPPTPLATSDRGSPATRLLDPSEPLRRPAIQPDTELLLLGPLSAVRTDRRYCPPPPSPVASD</sequence>
<evidence type="ECO:0000256" key="7">
    <source>
        <dbReference type="ARBA" id="ARBA00023157"/>
    </source>
</evidence>
<proteinExistence type="predicted"/>
<dbReference type="Pfam" id="PF00058">
    <property type="entry name" value="Ldl_recept_b"/>
    <property type="match status" value="3"/>
</dbReference>
<feature type="compositionally biased region" description="Low complexity" evidence="12">
    <location>
        <begin position="669"/>
        <end position="695"/>
    </location>
</feature>
<dbReference type="Gene3D" id="4.10.400.10">
    <property type="entry name" value="Low-density Lipoprotein Receptor"/>
    <property type="match status" value="1"/>
</dbReference>
<dbReference type="RefSeq" id="XP_047739006.1">
    <property type="nucleotide sequence ID" value="XM_047883050.1"/>
</dbReference>
<feature type="repeat" description="LDL-receptor class B" evidence="11">
    <location>
        <begin position="491"/>
        <end position="533"/>
    </location>
</feature>
<feature type="chain" id="PRO_5037977551" evidence="14">
    <location>
        <begin position="22"/>
        <end position="2054"/>
    </location>
</feature>
<protein>
    <submittedName>
        <fullName evidence="17">Low-density lipoprotein receptor-related protein 5</fullName>
    </submittedName>
</protein>
<dbReference type="PROSITE" id="PS50068">
    <property type="entry name" value="LDLRA_2"/>
    <property type="match status" value="1"/>
</dbReference>
<dbReference type="OrthoDB" id="72419at2759"/>
<feature type="compositionally biased region" description="Basic and acidic residues" evidence="12">
    <location>
        <begin position="1055"/>
        <end position="1065"/>
    </location>
</feature>
<evidence type="ECO:0000256" key="6">
    <source>
        <dbReference type="ARBA" id="ARBA00023136"/>
    </source>
</evidence>
<feature type="domain" description="EGF-like" evidence="15">
    <location>
        <begin position="1643"/>
        <end position="1681"/>
    </location>
</feature>
<keyword evidence="17" id="KW-0449">Lipoprotein</keyword>
<keyword evidence="16" id="KW-1185">Reference proteome</keyword>
<keyword evidence="8 17" id="KW-0675">Receptor</keyword>
<feature type="signal peptide" evidence="14">
    <location>
        <begin position="1"/>
        <end position="21"/>
    </location>
</feature>
<keyword evidence="6 13" id="KW-0472">Membrane</keyword>
<evidence type="ECO:0000256" key="11">
    <source>
        <dbReference type="PROSITE-ProRule" id="PRU00461"/>
    </source>
</evidence>
<feature type="compositionally biased region" description="Polar residues" evidence="12">
    <location>
        <begin position="1938"/>
        <end position="1950"/>
    </location>
</feature>
<dbReference type="InterPro" id="IPR050778">
    <property type="entry name" value="Cueball_EGF_LRP_Nidogen"/>
</dbReference>
<dbReference type="OMA" id="NASHCEN"/>
<dbReference type="SUPFAM" id="SSF57424">
    <property type="entry name" value="LDL receptor-like module"/>
    <property type="match status" value="1"/>
</dbReference>
<dbReference type="SUPFAM" id="SSF57184">
    <property type="entry name" value="Growth factor receptor domain"/>
    <property type="match status" value="1"/>
</dbReference>
<dbReference type="SUPFAM" id="SSF63825">
    <property type="entry name" value="YWTD domain"/>
    <property type="match status" value="4"/>
</dbReference>
<feature type="compositionally biased region" description="Polar residues" evidence="12">
    <location>
        <begin position="1519"/>
        <end position="1535"/>
    </location>
</feature>
<dbReference type="SMART" id="SM00181">
    <property type="entry name" value="EGF"/>
    <property type="match status" value="3"/>
</dbReference>
<feature type="repeat" description="LDL-receptor class B" evidence="11">
    <location>
        <begin position="1365"/>
        <end position="1407"/>
    </location>
</feature>
<dbReference type="Pfam" id="PF14670">
    <property type="entry name" value="FXa_inhibition"/>
    <property type="match status" value="1"/>
</dbReference>
<dbReference type="InterPro" id="IPR036055">
    <property type="entry name" value="LDL_receptor-like_sf"/>
</dbReference>
<feature type="domain" description="EGF-like" evidence="15">
    <location>
        <begin position="697"/>
        <end position="737"/>
    </location>
</feature>
<feature type="region of interest" description="Disordered" evidence="12">
    <location>
        <begin position="1985"/>
        <end position="2025"/>
    </location>
</feature>
<feature type="repeat" description="LDL-receptor class B" evidence="11">
    <location>
        <begin position="832"/>
        <end position="874"/>
    </location>
</feature>
<keyword evidence="5" id="KW-0677">Repeat</keyword>
<evidence type="ECO:0000313" key="16">
    <source>
        <dbReference type="Proteomes" id="UP000694843"/>
    </source>
</evidence>
<evidence type="ECO:0000256" key="3">
    <source>
        <dbReference type="ARBA" id="ARBA00022583"/>
    </source>
</evidence>
<feature type="compositionally biased region" description="Low complexity" evidence="12">
    <location>
        <begin position="1838"/>
        <end position="1853"/>
    </location>
</feature>
<feature type="compositionally biased region" description="Basic residues" evidence="12">
    <location>
        <begin position="1954"/>
        <end position="1966"/>
    </location>
</feature>
<dbReference type="PROSITE" id="PS51120">
    <property type="entry name" value="LDLRB"/>
    <property type="match status" value="7"/>
</dbReference>
<dbReference type="SMART" id="SM00192">
    <property type="entry name" value="LDLa"/>
    <property type="match status" value="1"/>
</dbReference>
<feature type="region of interest" description="Disordered" evidence="12">
    <location>
        <begin position="659"/>
        <end position="696"/>
    </location>
</feature>
<dbReference type="InterPro" id="IPR011042">
    <property type="entry name" value="6-blade_b-propeller_TolB-like"/>
</dbReference>
<evidence type="ECO:0000256" key="1">
    <source>
        <dbReference type="ARBA" id="ARBA00004167"/>
    </source>
</evidence>
<dbReference type="InterPro" id="IPR002172">
    <property type="entry name" value="LDrepeatLR_classA_rpt"/>
</dbReference>
<feature type="region of interest" description="Disordered" evidence="12">
    <location>
        <begin position="1838"/>
        <end position="1861"/>
    </location>
</feature>
<evidence type="ECO:0000256" key="14">
    <source>
        <dbReference type="SAM" id="SignalP"/>
    </source>
</evidence>
<feature type="region of interest" description="Disordered" evidence="12">
    <location>
        <begin position="1050"/>
        <end position="1076"/>
    </location>
</feature>
<dbReference type="FunFam" id="2.120.10.30:FF:000241">
    <property type="entry name" value="Low-density lipoprotein receptor-related protein 6"/>
    <property type="match status" value="2"/>
</dbReference>
<name>A0A979FRB1_HYAAZ</name>
<keyword evidence="4 14" id="KW-0732">Signal</keyword>
<dbReference type="KEGG" id="hazt:108683080"/>
<keyword evidence="2" id="KW-0245">EGF-like domain</keyword>
<evidence type="ECO:0000256" key="2">
    <source>
        <dbReference type="ARBA" id="ARBA00022536"/>
    </source>
</evidence>